<dbReference type="Pfam" id="PF07992">
    <property type="entry name" value="Pyr_redox_2"/>
    <property type="match status" value="1"/>
</dbReference>
<dbReference type="InterPro" id="IPR036188">
    <property type="entry name" value="FAD/NAD-bd_sf"/>
</dbReference>
<dbReference type="GO" id="GO:0005737">
    <property type="term" value="C:cytoplasm"/>
    <property type="evidence" value="ECO:0007669"/>
    <property type="project" value="InterPro"/>
</dbReference>
<dbReference type="SUPFAM" id="SSF51905">
    <property type="entry name" value="FAD/NAD(P)-binding domain"/>
    <property type="match status" value="1"/>
</dbReference>
<sequence length="388" mass="41392">MVHSKVVTPEKEQEDSLDANDAVIGSGPAAHTAAIYLSRAELKPVLYEGMLANGTAAGGQLTTTTDVENFPGFPAGINGSELMDGMRKQSERFGTEIITETISRVDLSKRPFRLWKEWSDGPDEEPAHTADAVIIATGANARRLDLPGEEKYWQNGISACAVCDGAVPIFRNKPLYVIGGGDSAAEEAMFLTKYGSHVVVLVRKDKLRASKAMANRLLANSKVTVRFNTVATQVLGEEGPRGLMTHLRLKNVVSGEEETVDANGLFYAVGHDPATALVKSQVDLDTEGYIVTQPGTSYTSIPGVFAAGDVQDKRYRQAITSAGSGCIAALEAEKFLAEEESTEDVPAAAPEAGQSKIEPAAAEQNAQQAKETKAANPAVAEYRQNPLL</sequence>
<feature type="compositionally biased region" description="Low complexity" evidence="10">
    <location>
        <begin position="360"/>
        <end position="369"/>
    </location>
</feature>
<dbReference type="PRINTS" id="PR00469">
    <property type="entry name" value="PNDRDTASEII"/>
</dbReference>
<dbReference type="PROSITE" id="PS00573">
    <property type="entry name" value="PYRIDINE_REDOX_2"/>
    <property type="match status" value="1"/>
</dbReference>
<dbReference type="InterPro" id="IPR023753">
    <property type="entry name" value="FAD/NAD-binding_dom"/>
</dbReference>
<dbReference type="InterPro" id="IPR008255">
    <property type="entry name" value="Pyr_nucl-diS_OxRdtase_2_AS"/>
</dbReference>
<name>A0AAD4KQ19_9EURO</name>
<dbReference type="NCBIfam" id="TIGR01292">
    <property type="entry name" value="TRX_reduct"/>
    <property type="match status" value="1"/>
</dbReference>
<comment type="cofactor">
    <cofactor evidence="9">
        <name>FAD</name>
        <dbReference type="ChEBI" id="CHEBI:57692"/>
    </cofactor>
    <text evidence="9">Binds 1 FAD per subunit.</text>
</comment>
<evidence type="ECO:0000256" key="5">
    <source>
        <dbReference type="ARBA" id="ARBA00023002"/>
    </source>
</evidence>
<comment type="subunit">
    <text evidence="8">Homodimer.</text>
</comment>
<evidence type="ECO:0000256" key="8">
    <source>
        <dbReference type="RuleBase" id="RU003880"/>
    </source>
</evidence>
<evidence type="ECO:0000256" key="2">
    <source>
        <dbReference type="ARBA" id="ARBA00022630"/>
    </source>
</evidence>
<evidence type="ECO:0000259" key="11">
    <source>
        <dbReference type="Pfam" id="PF07992"/>
    </source>
</evidence>
<dbReference type="RefSeq" id="XP_046072464.1">
    <property type="nucleotide sequence ID" value="XM_046214083.1"/>
</dbReference>
<evidence type="ECO:0000256" key="6">
    <source>
        <dbReference type="ARBA" id="ARBA00023157"/>
    </source>
</evidence>
<dbReference type="GO" id="GO:0004791">
    <property type="term" value="F:thioredoxin-disulfide reductase (NADPH) activity"/>
    <property type="evidence" value="ECO:0007669"/>
    <property type="project" value="UniProtKB-UniRule"/>
</dbReference>
<dbReference type="InterPro" id="IPR005982">
    <property type="entry name" value="Thioredox_Rdtase"/>
</dbReference>
<comment type="catalytic activity">
    <reaction evidence="8">
        <text>[thioredoxin]-dithiol + NADP(+) = [thioredoxin]-disulfide + NADPH + H(+)</text>
        <dbReference type="Rhea" id="RHEA:20345"/>
        <dbReference type="Rhea" id="RHEA-COMP:10698"/>
        <dbReference type="Rhea" id="RHEA-COMP:10700"/>
        <dbReference type="ChEBI" id="CHEBI:15378"/>
        <dbReference type="ChEBI" id="CHEBI:29950"/>
        <dbReference type="ChEBI" id="CHEBI:50058"/>
        <dbReference type="ChEBI" id="CHEBI:57783"/>
        <dbReference type="ChEBI" id="CHEBI:58349"/>
        <dbReference type="EC" id="1.8.1.9"/>
    </reaction>
</comment>
<keyword evidence="2 8" id="KW-0285">Flavoprotein</keyword>
<dbReference type="Proteomes" id="UP001201262">
    <property type="component" value="Unassembled WGS sequence"/>
</dbReference>
<evidence type="ECO:0000256" key="9">
    <source>
        <dbReference type="RuleBase" id="RU003881"/>
    </source>
</evidence>
<accession>A0AAD4KQ19</accession>
<dbReference type="InterPro" id="IPR050097">
    <property type="entry name" value="Ferredoxin-NADP_redctase_2"/>
</dbReference>
<keyword evidence="6" id="KW-1015">Disulfide bond</keyword>
<dbReference type="EC" id="1.8.1.9" evidence="8"/>
<keyword evidence="5 8" id="KW-0560">Oxidoreductase</keyword>
<evidence type="ECO:0000313" key="12">
    <source>
        <dbReference type="EMBL" id="KAH8697763.1"/>
    </source>
</evidence>
<evidence type="ECO:0000313" key="13">
    <source>
        <dbReference type="Proteomes" id="UP001201262"/>
    </source>
</evidence>
<keyword evidence="13" id="KW-1185">Reference proteome</keyword>
<dbReference type="PRINTS" id="PR00368">
    <property type="entry name" value="FADPNR"/>
</dbReference>
<feature type="region of interest" description="Disordered" evidence="10">
    <location>
        <begin position="338"/>
        <end position="388"/>
    </location>
</feature>
<evidence type="ECO:0000256" key="3">
    <source>
        <dbReference type="ARBA" id="ARBA00022827"/>
    </source>
</evidence>
<keyword evidence="3 8" id="KW-0274">FAD</keyword>
<evidence type="ECO:0000256" key="4">
    <source>
        <dbReference type="ARBA" id="ARBA00022857"/>
    </source>
</evidence>
<reference evidence="12" key="1">
    <citation type="submission" date="2021-12" db="EMBL/GenBank/DDBJ databases">
        <title>Convergent genome expansion in fungi linked to evolution of root-endophyte symbiosis.</title>
        <authorList>
            <consortium name="DOE Joint Genome Institute"/>
            <person name="Ke Y.-H."/>
            <person name="Bonito G."/>
            <person name="Liao H.-L."/>
            <person name="Looney B."/>
            <person name="Rojas-Flechas A."/>
            <person name="Nash J."/>
            <person name="Hameed K."/>
            <person name="Schadt C."/>
            <person name="Martin F."/>
            <person name="Crous P.W."/>
            <person name="Miettinen O."/>
            <person name="Magnuson J.K."/>
            <person name="Labbe J."/>
            <person name="Jacobson D."/>
            <person name="Doktycz M.J."/>
            <person name="Veneault-Fourrey C."/>
            <person name="Kuo A."/>
            <person name="Mondo S."/>
            <person name="Calhoun S."/>
            <person name="Riley R."/>
            <person name="Ohm R."/>
            <person name="LaButti K."/>
            <person name="Andreopoulos B."/>
            <person name="Pangilinan J."/>
            <person name="Nolan M."/>
            <person name="Tritt A."/>
            <person name="Clum A."/>
            <person name="Lipzen A."/>
            <person name="Daum C."/>
            <person name="Barry K."/>
            <person name="Grigoriev I.V."/>
            <person name="Vilgalys R."/>
        </authorList>
    </citation>
    <scope>NUCLEOTIDE SEQUENCE</scope>
    <source>
        <strain evidence="12">PMI_201</strain>
    </source>
</reference>
<evidence type="ECO:0000256" key="1">
    <source>
        <dbReference type="ARBA" id="ARBA00009333"/>
    </source>
</evidence>
<feature type="domain" description="FAD/NAD(P)-binding" evidence="11">
    <location>
        <begin position="22"/>
        <end position="325"/>
    </location>
</feature>
<comment type="caution">
    <text evidence="12">The sequence shown here is derived from an EMBL/GenBank/DDBJ whole genome shotgun (WGS) entry which is preliminary data.</text>
</comment>
<dbReference type="GeneID" id="70244370"/>
<evidence type="ECO:0000256" key="10">
    <source>
        <dbReference type="SAM" id="MobiDB-lite"/>
    </source>
</evidence>
<dbReference type="EMBL" id="JAJTJA010000006">
    <property type="protein sequence ID" value="KAH8697763.1"/>
    <property type="molecule type" value="Genomic_DNA"/>
</dbReference>
<dbReference type="PANTHER" id="PTHR48105">
    <property type="entry name" value="THIOREDOXIN REDUCTASE 1-RELATED-RELATED"/>
    <property type="match status" value="1"/>
</dbReference>
<keyword evidence="7 8" id="KW-0676">Redox-active center</keyword>
<organism evidence="12 13">
    <name type="scientific">Talaromyces proteolyticus</name>
    <dbReference type="NCBI Taxonomy" id="1131652"/>
    <lineage>
        <taxon>Eukaryota</taxon>
        <taxon>Fungi</taxon>
        <taxon>Dikarya</taxon>
        <taxon>Ascomycota</taxon>
        <taxon>Pezizomycotina</taxon>
        <taxon>Eurotiomycetes</taxon>
        <taxon>Eurotiomycetidae</taxon>
        <taxon>Eurotiales</taxon>
        <taxon>Trichocomaceae</taxon>
        <taxon>Talaromyces</taxon>
        <taxon>Talaromyces sect. Bacilispori</taxon>
    </lineage>
</organism>
<dbReference type="GO" id="GO:0019430">
    <property type="term" value="P:removal of superoxide radicals"/>
    <property type="evidence" value="ECO:0007669"/>
    <property type="project" value="UniProtKB-UniRule"/>
</dbReference>
<proteinExistence type="inferred from homology"/>
<feature type="region of interest" description="Disordered" evidence="10">
    <location>
        <begin position="1"/>
        <end position="23"/>
    </location>
</feature>
<gene>
    <name evidence="12" type="ORF">BGW36DRAFT_359540</name>
</gene>
<dbReference type="Gene3D" id="3.50.50.60">
    <property type="entry name" value="FAD/NAD(P)-binding domain"/>
    <property type="match status" value="2"/>
</dbReference>
<protein>
    <recommendedName>
        <fullName evidence="8">Thioredoxin reductase</fullName>
        <ecNumber evidence="8">1.8.1.9</ecNumber>
    </recommendedName>
</protein>
<keyword evidence="4 9" id="KW-0521">NADP</keyword>
<evidence type="ECO:0000256" key="7">
    <source>
        <dbReference type="ARBA" id="ARBA00023284"/>
    </source>
</evidence>
<dbReference type="AlphaFoldDB" id="A0AAD4KQ19"/>
<dbReference type="FunFam" id="3.50.50.60:FF:000064">
    <property type="entry name" value="Thioredoxin reductase"/>
    <property type="match status" value="1"/>
</dbReference>
<comment type="similarity">
    <text evidence="1 8">Belongs to the class-II pyridine nucleotide-disulfide oxidoreductase family.</text>
</comment>